<organism evidence="1 2">
    <name type="scientific">Physocladia obscura</name>
    <dbReference type="NCBI Taxonomy" id="109957"/>
    <lineage>
        <taxon>Eukaryota</taxon>
        <taxon>Fungi</taxon>
        <taxon>Fungi incertae sedis</taxon>
        <taxon>Chytridiomycota</taxon>
        <taxon>Chytridiomycota incertae sedis</taxon>
        <taxon>Chytridiomycetes</taxon>
        <taxon>Chytridiales</taxon>
        <taxon>Chytriomycetaceae</taxon>
        <taxon>Physocladia</taxon>
    </lineage>
</organism>
<dbReference type="EMBL" id="JADGJH010005940">
    <property type="protein sequence ID" value="KAJ3078714.1"/>
    <property type="molecule type" value="Genomic_DNA"/>
</dbReference>
<accession>A0AAD5X5M2</accession>
<dbReference type="AlphaFoldDB" id="A0AAD5X5M2"/>
<keyword evidence="2" id="KW-1185">Reference proteome</keyword>
<reference evidence="1" key="1">
    <citation type="submission" date="2020-05" db="EMBL/GenBank/DDBJ databases">
        <title>Phylogenomic resolution of chytrid fungi.</title>
        <authorList>
            <person name="Stajich J.E."/>
            <person name="Amses K."/>
            <person name="Simmons R."/>
            <person name="Seto K."/>
            <person name="Myers J."/>
            <person name="Bonds A."/>
            <person name="Quandt C.A."/>
            <person name="Barry K."/>
            <person name="Liu P."/>
            <person name="Grigoriev I."/>
            <person name="Longcore J.E."/>
            <person name="James T.Y."/>
        </authorList>
    </citation>
    <scope>NUCLEOTIDE SEQUENCE</scope>
    <source>
        <strain evidence="1">JEL0513</strain>
    </source>
</reference>
<gene>
    <name evidence="1" type="ORF">HK100_010636</name>
</gene>
<proteinExistence type="predicted"/>
<protein>
    <submittedName>
        <fullName evidence="1">Uncharacterized protein</fullName>
    </submittedName>
</protein>
<comment type="caution">
    <text evidence="1">The sequence shown here is derived from an EMBL/GenBank/DDBJ whole genome shotgun (WGS) entry which is preliminary data.</text>
</comment>
<evidence type="ECO:0000313" key="2">
    <source>
        <dbReference type="Proteomes" id="UP001211907"/>
    </source>
</evidence>
<dbReference type="Proteomes" id="UP001211907">
    <property type="component" value="Unassembled WGS sequence"/>
</dbReference>
<sequence length="132" mass="14050">MILFNSTLVTPVQVQSTGPLSIINPSVSFSTSTLVSSPNTTPNPTLNSTLNSNIMPGLQGIIPNPSSLPLIIKLLLSVTAVDNGYQCNVLRITIEQDRVRYAELIIDYPPVSAPVVGTILVYQPTDDAADDA</sequence>
<name>A0AAD5X5M2_9FUNG</name>
<evidence type="ECO:0000313" key="1">
    <source>
        <dbReference type="EMBL" id="KAJ3078714.1"/>
    </source>
</evidence>